<gene>
    <name evidence="2" type="ORF">HKN21_15255</name>
</gene>
<accession>A0A7Y2H3J6</accession>
<dbReference type="Gene3D" id="3.50.70.10">
    <property type="match status" value="1"/>
</dbReference>
<dbReference type="InterPro" id="IPR036298">
    <property type="entry name" value="Chalcone_isomerase_sf"/>
</dbReference>
<organism evidence="2 3">
    <name type="scientific">Eiseniibacteriota bacterium</name>
    <dbReference type="NCBI Taxonomy" id="2212470"/>
    <lineage>
        <taxon>Bacteria</taxon>
        <taxon>Candidatus Eiseniibacteriota</taxon>
    </lineage>
</organism>
<reference evidence="2 3" key="1">
    <citation type="submission" date="2020-03" db="EMBL/GenBank/DDBJ databases">
        <title>Metabolic flexibility allows generalist bacteria to become dominant in a frequently disturbed ecosystem.</title>
        <authorList>
            <person name="Chen Y.-J."/>
            <person name="Leung P.M."/>
            <person name="Bay S.K."/>
            <person name="Hugenholtz P."/>
            <person name="Kessler A.J."/>
            <person name="Shelley G."/>
            <person name="Waite D.W."/>
            <person name="Cook P.L."/>
            <person name="Greening C."/>
        </authorList>
    </citation>
    <scope>NUCLEOTIDE SEQUENCE [LARGE SCALE GENOMIC DNA]</scope>
    <source>
        <strain evidence="2">SS_bin_28</strain>
    </source>
</reference>
<dbReference type="InterPro" id="IPR016087">
    <property type="entry name" value="Chalcone_isomerase"/>
</dbReference>
<proteinExistence type="predicted"/>
<dbReference type="SUPFAM" id="SSF54626">
    <property type="entry name" value="Chalcone isomerase"/>
    <property type="match status" value="1"/>
</dbReference>
<name>A0A7Y2H3J6_UNCEI</name>
<dbReference type="Pfam" id="PF16036">
    <property type="entry name" value="Chalcone_3"/>
    <property type="match status" value="1"/>
</dbReference>
<evidence type="ECO:0000313" key="3">
    <source>
        <dbReference type="Proteomes" id="UP000547674"/>
    </source>
</evidence>
<dbReference type="GO" id="GO:0016872">
    <property type="term" value="F:intramolecular lyase activity"/>
    <property type="evidence" value="ECO:0007669"/>
    <property type="project" value="InterPro"/>
</dbReference>
<evidence type="ECO:0000259" key="1">
    <source>
        <dbReference type="Pfam" id="PF16036"/>
    </source>
</evidence>
<sequence>MAERFPGILGQVRYGSRLGALLLLAMLFAAPLSSAQTLNISEVGERFSGLADDTFFPREVQVSGKNGTIRLKALGSGTRKQLMFKVYESAPYAQVGASLSPDPARAMYEGSFAKLMILRFLRDTDSAKVRDAINKGFERALSDSELKDMKSERDQLMSFFSGGIKAGQSIELAYIPGEGLHSRMSGRANPVIRGDAFANAVMKIWFGSRPVDEGLKRDMLRLAKEF</sequence>
<dbReference type="EMBL" id="JABDJR010000618">
    <property type="protein sequence ID" value="NNF08120.1"/>
    <property type="molecule type" value="Genomic_DNA"/>
</dbReference>
<protein>
    <recommendedName>
        <fullName evidence="1">Chalcone isomerase domain-containing protein</fullName>
    </recommendedName>
</protein>
<feature type="domain" description="Chalcone isomerase" evidence="1">
    <location>
        <begin position="56"/>
        <end position="220"/>
    </location>
</feature>
<dbReference type="InterPro" id="IPR016088">
    <property type="entry name" value="Chalcone_isomerase_3-sand"/>
</dbReference>
<dbReference type="Proteomes" id="UP000547674">
    <property type="component" value="Unassembled WGS sequence"/>
</dbReference>
<comment type="caution">
    <text evidence="2">The sequence shown here is derived from an EMBL/GenBank/DDBJ whole genome shotgun (WGS) entry which is preliminary data.</text>
</comment>
<dbReference type="AlphaFoldDB" id="A0A7Y2H3J6"/>
<evidence type="ECO:0000313" key="2">
    <source>
        <dbReference type="EMBL" id="NNF08120.1"/>
    </source>
</evidence>